<protein>
    <submittedName>
        <fullName evidence="2">Carboxylic ester hydrolase</fullName>
    </submittedName>
</protein>
<keyword evidence="1" id="KW-0472">Membrane</keyword>
<feature type="transmembrane region" description="Helical" evidence="1">
    <location>
        <begin position="12"/>
        <end position="31"/>
    </location>
</feature>
<keyword evidence="3" id="KW-1185">Reference proteome</keyword>
<feature type="transmembrane region" description="Helical" evidence="1">
    <location>
        <begin position="129"/>
        <end position="150"/>
    </location>
</feature>
<dbReference type="EMBL" id="JACAZI010000007">
    <property type="protein sequence ID" value="KAF7356027.1"/>
    <property type="molecule type" value="Genomic_DNA"/>
</dbReference>
<feature type="transmembrane region" description="Helical" evidence="1">
    <location>
        <begin position="253"/>
        <end position="274"/>
    </location>
</feature>
<keyword evidence="1" id="KW-0812">Transmembrane</keyword>
<dbReference type="AlphaFoldDB" id="A0A8H6YBD9"/>
<gene>
    <name evidence="2" type="ORF">MVEN_00932200</name>
</gene>
<sequence>MAIPLGVAELLGPIFGAMMYGIHIVTFGVALRKLLTTQSGRWKRGSEIKWIMVVVSCLLFIIATLDLVMAIITIVQAFVLYTGPGGADHIFTHSAGYQTMTKSFCVGFQSLLGDAILIYRCWFLWNRSWLVITLPLLIWLGNIATVVRFLDLLAEATQGLIISSAVQPWVQAFWALTISVNVMTTSLIVGRIWMVDRQNKKLGIDINRPQTTLGHAMRNIIESGMIYTVVSIFALVTEILGSNLTYPASHLEIHSVGITFNLIIIRASGMTRFLQSTSASASMPLHIHRHTTTTVGREGTDLFSLSRLDKESQLTKTLEQSDMEIPRP</sequence>
<proteinExistence type="predicted"/>
<comment type="caution">
    <text evidence="2">The sequence shown here is derived from an EMBL/GenBank/DDBJ whole genome shotgun (WGS) entry which is preliminary data.</text>
</comment>
<feature type="transmembrane region" description="Helical" evidence="1">
    <location>
        <begin position="224"/>
        <end position="241"/>
    </location>
</feature>
<accession>A0A8H6YBD9</accession>
<reference evidence="2" key="1">
    <citation type="submission" date="2020-05" db="EMBL/GenBank/DDBJ databases">
        <title>Mycena genomes resolve the evolution of fungal bioluminescence.</title>
        <authorList>
            <person name="Tsai I.J."/>
        </authorList>
    </citation>
    <scope>NUCLEOTIDE SEQUENCE</scope>
    <source>
        <strain evidence="2">CCC161011</strain>
    </source>
</reference>
<evidence type="ECO:0000313" key="2">
    <source>
        <dbReference type="EMBL" id="KAF7356027.1"/>
    </source>
</evidence>
<feature type="transmembrane region" description="Helical" evidence="1">
    <location>
        <begin position="101"/>
        <end position="122"/>
    </location>
</feature>
<dbReference type="GO" id="GO:0016787">
    <property type="term" value="F:hydrolase activity"/>
    <property type="evidence" value="ECO:0007669"/>
    <property type="project" value="UniProtKB-KW"/>
</dbReference>
<keyword evidence="2" id="KW-0378">Hydrolase</keyword>
<feature type="transmembrane region" description="Helical" evidence="1">
    <location>
        <begin position="51"/>
        <end position="81"/>
    </location>
</feature>
<evidence type="ECO:0000313" key="3">
    <source>
        <dbReference type="Proteomes" id="UP000620124"/>
    </source>
</evidence>
<keyword evidence="1" id="KW-1133">Transmembrane helix</keyword>
<evidence type="ECO:0000256" key="1">
    <source>
        <dbReference type="SAM" id="Phobius"/>
    </source>
</evidence>
<dbReference type="OrthoDB" id="3357408at2759"/>
<organism evidence="2 3">
    <name type="scientific">Mycena venus</name>
    <dbReference type="NCBI Taxonomy" id="2733690"/>
    <lineage>
        <taxon>Eukaryota</taxon>
        <taxon>Fungi</taxon>
        <taxon>Dikarya</taxon>
        <taxon>Basidiomycota</taxon>
        <taxon>Agaricomycotina</taxon>
        <taxon>Agaricomycetes</taxon>
        <taxon>Agaricomycetidae</taxon>
        <taxon>Agaricales</taxon>
        <taxon>Marasmiineae</taxon>
        <taxon>Mycenaceae</taxon>
        <taxon>Mycena</taxon>
    </lineage>
</organism>
<dbReference type="Proteomes" id="UP000620124">
    <property type="component" value="Unassembled WGS sequence"/>
</dbReference>
<feature type="transmembrane region" description="Helical" evidence="1">
    <location>
        <begin position="170"/>
        <end position="193"/>
    </location>
</feature>
<name>A0A8H6YBD9_9AGAR</name>